<dbReference type="PANTHER" id="PTHR35849:SF1">
    <property type="entry name" value="INTERMEMBRANE PHOSPHOLIPID TRANSPORT SYSTEM BINDING PROTEIN MLAB"/>
    <property type="match status" value="1"/>
</dbReference>
<accession>A0ABS5T0I0</accession>
<dbReference type="InterPro" id="IPR058548">
    <property type="entry name" value="MlaB-like_STAS"/>
</dbReference>
<dbReference type="PANTHER" id="PTHR35849">
    <property type="entry name" value="BLR2341 PROTEIN"/>
    <property type="match status" value="1"/>
</dbReference>
<dbReference type="SUPFAM" id="SSF52091">
    <property type="entry name" value="SpoIIaa-like"/>
    <property type="match status" value="1"/>
</dbReference>
<organism evidence="2 3">
    <name type="scientific">Rosenbergiella australiborealis</name>
    <dbReference type="NCBI Taxonomy" id="1544696"/>
    <lineage>
        <taxon>Bacteria</taxon>
        <taxon>Pseudomonadati</taxon>
        <taxon>Pseudomonadota</taxon>
        <taxon>Gammaproteobacteria</taxon>
        <taxon>Enterobacterales</taxon>
        <taxon>Erwiniaceae</taxon>
        <taxon>Rosenbergiella</taxon>
    </lineage>
</organism>
<name>A0ABS5T0I0_9GAMM</name>
<dbReference type="Pfam" id="PF13466">
    <property type="entry name" value="STAS_2"/>
    <property type="match status" value="1"/>
</dbReference>
<dbReference type="PROSITE" id="PS50801">
    <property type="entry name" value="STAS"/>
    <property type="match status" value="1"/>
</dbReference>
<dbReference type="NCBIfam" id="NF033618">
    <property type="entry name" value="mlaB_1"/>
    <property type="match status" value="1"/>
</dbReference>
<evidence type="ECO:0000313" key="3">
    <source>
        <dbReference type="Proteomes" id="UP000786875"/>
    </source>
</evidence>
<gene>
    <name evidence="2" type="primary">mlaB</name>
    <name evidence="2" type="ORF">HGT73_00255</name>
</gene>
<proteinExistence type="predicted"/>
<dbReference type="RefSeq" id="WP_214211590.1">
    <property type="nucleotide sequence ID" value="NZ_JABBFO010000001.1"/>
</dbReference>
<dbReference type="Proteomes" id="UP000786875">
    <property type="component" value="Unassembled WGS sequence"/>
</dbReference>
<protein>
    <submittedName>
        <fullName evidence="2">Lipid asymmetry maintenance protein MlaB</fullName>
    </submittedName>
</protein>
<dbReference type="InterPro" id="IPR052746">
    <property type="entry name" value="MlaB_ABC_Transporter"/>
</dbReference>
<reference evidence="2 3" key="1">
    <citation type="submission" date="2020-04" db="EMBL/GenBank/DDBJ databases">
        <title>Genome sequencing of Rosenbergiella species.</title>
        <authorList>
            <person name="Alvarez-Perez S."/>
            <person name="Lievens B."/>
        </authorList>
    </citation>
    <scope>NUCLEOTIDE SEQUENCE [LARGE SCALE GENOMIC DNA]</scope>
    <source>
        <strain evidence="2 3">CdVSA20.1</strain>
    </source>
</reference>
<evidence type="ECO:0000313" key="2">
    <source>
        <dbReference type="EMBL" id="MBT0725841.1"/>
    </source>
</evidence>
<dbReference type="CDD" id="cd07043">
    <property type="entry name" value="STAS_anti-anti-sigma_factors"/>
    <property type="match status" value="1"/>
</dbReference>
<feature type="domain" description="STAS" evidence="1">
    <location>
        <begin position="13"/>
        <end position="99"/>
    </location>
</feature>
<dbReference type="Gene3D" id="3.30.750.24">
    <property type="entry name" value="STAS domain"/>
    <property type="match status" value="1"/>
</dbReference>
<evidence type="ECO:0000259" key="1">
    <source>
        <dbReference type="PROSITE" id="PS50801"/>
    </source>
</evidence>
<keyword evidence="3" id="KW-1185">Reference proteome</keyword>
<dbReference type="EMBL" id="JABBFO010000001">
    <property type="protein sequence ID" value="MBT0725841.1"/>
    <property type="molecule type" value="Genomic_DNA"/>
</dbReference>
<dbReference type="InterPro" id="IPR036513">
    <property type="entry name" value="STAS_dom_sf"/>
</dbReference>
<dbReference type="InterPro" id="IPR049743">
    <property type="entry name" value="MlaB"/>
</dbReference>
<dbReference type="InterPro" id="IPR002645">
    <property type="entry name" value="STAS_dom"/>
</dbReference>
<sequence>MSQPLNWQCKERVLSLQGELVHSSLVNLWQQRAQILQGIDAIDLSQLSRVDSAGLALLVHFSADHHATEKLRLQGVTPSLLSLIRLYNLQGVLLDHDNP</sequence>
<comment type="caution">
    <text evidence="2">The sequence shown here is derived from an EMBL/GenBank/DDBJ whole genome shotgun (WGS) entry which is preliminary data.</text>
</comment>